<reference evidence="1" key="1">
    <citation type="submission" date="2022-02" db="EMBL/GenBank/DDBJ databases">
        <title>Plant Genome Project.</title>
        <authorList>
            <person name="Zhang R.-G."/>
        </authorList>
    </citation>
    <scope>NUCLEOTIDE SEQUENCE</scope>
    <source>
        <strain evidence="1">AT1</strain>
    </source>
</reference>
<keyword evidence="2" id="KW-1185">Reference proteome</keyword>
<dbReference type="Proteomes" id="UP001062846">
    <property type="component" value="Chromosome 4"/>
</dbReference>
<sequence length="86" mass="9495">MTTMCVLHSNYYRNLAKLLFTLLSKALGHFTESFEGKNQTTWERLPGLFVKVCKACPSVRYSGITVTLKAIPPSSITSNGRANRAG</sequence>
<organism evidence="1 2">
    <name type="scientific">Rhododendron molle</name>
    <name type="common">Chinese azalea</name>
    <name type="synonym">Azalea mollis</name>
    <dbReference type="NCBI Taxonomy" id="49168"/>
    <lineage>
        <taxon>Eukaryota</taxon>
        <taxon>Viridiplantae</taxon>
        <taxon>Streptophyta</taxon>
        <taxon>Embryophyta</taxon>
        <taxon>Tracheophyta</taxon>
        <taxon>Spermatophyta</taxon>
        <taxon>Magnoliopsida</taxon>
        <taxon>eudicotyledons</taxon>
        <taxon>Gunneridae</taxon>
        <taxon>Pentapetalae</taxon>
        <taxon>asterids</taxon>
        <taxon>Ericales</taxon>
        <taxon>Ericaceae</taxon>
        <taxon>Ericoideae</taxon>
        <taxon>Rhodoreae</taxon>
        <taxon>Rhododendron</taxon>
    </lineage>
</organism>
<protein>
    <submittedName>
        <fullName evidence="1">Uncharacterized protein</fullName>
    </submittedName>
</protein>
<proteinExistence type="predicted"/>
<name>A0ACC0P2N7_RHOML</name>
<gene>
    <name evidence="1" type="ORF">RHMOL_Rhmol04G0203700</name>
</gene>
<accession>A0ACC0P2N7</accession>
<comment type="caution">
    <text evidence="1">The sequence shown here is derived from an EMBL/GenBank/DDBJ whole genome shotgun (WGS) entry which is preliminary data.</text>
</comment>
<dbReference type="EMBL" id="CM046391">
    <property type="protein sequence ID" value="KAI8559811.1"/>
    <property type="molecule type" value="Genomic_DNA"/>
</dbReference>
<evidence type="ECO:0000313" key="2">
    <source>
        <dbReference type="Proteomes" id="UP001062846"/>
    </source>
</evidence>
<evidence type="ECO:0000313" key="1">
    <source>
        <dbReference type="EMBL" id="KAI8559811.1"/>
    </source>
</evidence>